<dbReference type="AlphaFoldDB" id="A0A167T3C8"/>
<evidence type="ECO:0000313" key="2">
    <source>
        <dbReference type="EMBL" id="KZP02518.1"/>
    </source>
</evidence>
<gene>
    <name evidence="2" type="ORF">FIBSPDRAFT_880276</name>
</gene>
<sequence>MQFFKFALLAALTFVTFAAAAPPNALETRQCIADAQPCPQLGGCCSGVCLASVRTLGSLSLPTFD</sequence>
<feature type="chain" id="PRO_5007892452" evidence="1">
    <location>
        <begin position="21"/>
        <end position="65"/>
    </location>
</feature>
<dbReference type="EMBL" id="KV418502">
    <property type="protein sequence ID" value="KZP02518.1"/>
    <property type="molecule type" value="Genomic_DNA"/>
</dbReference>
<accession>A0A167T3C8</accession>
<protein>
    <submittedName>
        <fullName evidence="2">Uncharacterized protein</fullName>
    </submittedName>
</protein>
<keyword evidence="3" id="KW-1185">Reference proteome</keyword>
<evidence type="ECO:0000256" key="1">
    <source>
        <dbReference type="SAM" id="SignalP"/>
    </source>
</evidence>
<dbReference type="Proteomes" id="UP000076532">
    <property type="component" value="Unassembled WGS sequence"/>
</dbReference>
<name>A0A167T3C8_9AGAM</name>
<evidence type="ECO:0000313" key="3">
    <source>
        <dbReference type="Proteomes" id="UP000076532"/>
    </source>
</evidence>
<organism evidence="2 3">
    <name type="scientific">Athelia psychrophila</name>
    <dbReference type="NCBI Taxonomy" id="1759441"/>
    <lineage>
        <taxon>Eukaryota</taxon>
        <taxon>Fungi</taxon>
        <taxon>Dikarya</taxon>
        <taxon>Basidiomycota</taxon>
        <taxon>Agaricomycotina</taxon>
        <taxon>Agaricomycetes</taxon>
        <taxon>Agaricomycetidae</taxon>
        <taxon>Atheliales</taxon>
        <taxon>Atheliaceae</taxon>
        <taxon>Athelia</taxon>
    </lineage>
</organism>
<feature type="signal peptide" evidence="1">
    <location>
        <begin position="1"/>
        <end position="20"/>
    </location>
</feature>
<keyword evidence="1" id="KW-0732">Signal</keyword>
<reference evidence="2 3" key="1">
    <citation type="journal article" date="2016" name="Mol. Biol. Evol.">
        <title>Comparative Genomics of Early-Diverging Mushroom-Forming Fungi Provides Insights into the Origins of Lignocellulose Decay Capabilities.</title>
        <authorList>
            <person name="Nagy L.G."/>
            <person name="Riley R."/>
            <person name="Tritt A."/>
            <person name="Adam C."/>
            <person name="Daum C."/>
            <person name="Floudas D."/>
            <person name="Sun H."/>
            <person name="Yadav J.S."/>
            <person name="Pangilinan J."/>
            <person name="Larsson K.H."/>
            <person name="Matsuura K."/>
            <person name="Barry K."/>
            <person name="Labutti K."/>
            <person name="Kuo R."/>
            <person name="Ohm R.A."/>
            <person name="Bhattacharya S.S."/>
            <person name="Shirouzu T."/>
            <person name="Yoshinaga Y."/>
            <person name="Martin F.M."/>
            <person name="Grigoriev I.V."/>
            <person name="Hibbett D.S."/>
        </authorList>
    </citation>
    <scope>NUCLEOTIDE SEQUENCE [LARGE SCALE GENOMIC DNA]</scope>
    <source>
        <strain evidence="2 3">CBS 109695</strain>
    </source>
</reference>
<proteinExistence type="predicted"/>